<dbReference type="EMBL" id="FMAH01000029">
    <property type="protein sequence ID" value="SCB39252.1"/>
    <property type="molecule type" value="Genomic_DNA"/>
</dbReference>
<dbReference type="Gene3D" id="2.160.20.10">
    <property type="entry name" value="Single-stranded right-handed beta-helix, Pectin lyase-like"/>
    <property type="match status" value="1"/>
</dbReference>
<dbReference type="InterPro" id="IPR006626">
    <property type="entry name" value="PbH1"/>
</dbReference>
<evidence type="ECO:0000313" key="4">
    <source>
        <dbReference type="Proteomes" id="UP000199435"/>
    </source>
</evidence>
<dbReference type="SMART" id="SM00710">
    <property type="entry name" value="PbH1"/>
    <property type="match status" value="9"/>
</dbReference>
<feature type="region of interest" description="Disordered" evidence="1">
    <location>
        <begin position="441"/>
        <end position="473"/>
    </location>
</feature>
<dbReference type="InterPro" id="IPR039448">
    <property type="entry name" value="Beta_helix"/>
</dbReference>
<dbReference type="NCBIfam" id="TIGR03808">
    <property type="entry name" value="RR_plus_rpt_1"/>
    <property type="match status" value="1"/>
</dbReference>
<dbReference type="OrthoDB" id="8320124at2"/>
<dbReference type="InterPro" id="IPR011050">
    <property type="entry name" value="Pectin_lyase_fold/virulence"/>
</dbReference>
<gene>
    <name evidence="3" type="ORF">GA0061102_102984</name>
</gene>
<accession>A0A1C3WGP8</accession>
<dbReference type="InterPro" id="IPR012334">
    <property type="entry name" value="Pectin_lyas_fold"/>
</dbReference>
<reference evidence="4" key="1">
    <citation type="submission" date="2016-08" db="EMBL/GenBank/DDBJ databases">
        <authorList>
            <person name="Varghese N."/>
            <person name="Submissions Spin"/>
        </authorList>
    </citation>
    <scope>NUCLEOTIDE SEQUENCE [LARGE SCALE GENOMIC DNA]</scope>
    <source>
        <strain evidence="4">HAMBI 2971</strain>
    </source>
</reference>
<dbReference type="AlphaFoldDB" id="A0A1C3WGP8"/>
<dbReference type="SUPFAM" id="SSF51126">
    <property type="entry name" value="Pectin lyase-like"/>
    <property type="match status" value="2"/>
</dbReference>
<feature type="domain" description="Right handed beta helix" evidence="2">
    <location>
        <begin position="147"/>
        <end position="305"/>
    </location>
</feature>
<dbReference type="STRING" id="411945.GA0061102_102984"/>
<evidence type="ECO:0000259" key="2">
    <source>
        <dbReference type="Pfam" id="PF13229"/>
    </source>
</evidence>
<dbReference type="Proteomes" id="UP000199435">
    <property type="component" value="Unassembled WGS sequence"/>
</dbReference>
<proteinExistence type="predicted"/>
<dbReference type="Pfam" id="PF13229">
    <property type="entry name" value="Beta_helix"/>
    <property type="match status" value="1"/>
</dbReference>
<keyword evidence="4" id="KW-1185">Reference proteome</keyword>
<dbReference type="InterPro" id="IPR022388">
    <property type="entry name" value="CHP03808"/>
</dbReference>
<protein>
    <submittedName>
        <fullName evidence="3">Twin-arg-translocated uncharacterized repeat-containing protein</fullName>
    </submittedName>
</protein>
<organism evidence="3 4">
    <name type="scientific">Rhizobium miluonense</name>
    <dbReference type="NCBI Taxonomy" id="411945"/>
    <lineage>
        <taxon>Bacteria</taxon>
        <taxon>Pseudomonadati</taxon>
        <taxon>Pseudomonadota</taxon>
        <taxon>Alphaproteobacteria</taxon>
        <taxon>Hyphomicrobiales</taxon>
        <taxon>Rhizobiaceae</taxon>
        <taxon>Rhizobium/Agrobacterium group</taxon>
        <taxon>Rhizobium</taxon>
    </lineage>
</organism>
<evidence type="ECO:0000256" key="1">
    <source>
        <dbReference type="SAM" id="MobiDB-lite"/>
    </source>
</evidence>
<evidence type="ECO:0000313" key="3">
    <source>
        <dbReference type="EMBL" id="SCB39252.1"/>
    </source>
</evidence>
<feature type="compositionally biased region" description="Polar residues" evidence="1">
    <location>
        <begin position="447"/>
        <end position="463"/>
    </location>
</feature>
<dbReference type="RefSeq" id="WP_092853016.1">
    <property type="nucleotide sequence ID" value="NZ_FMAH01000029.1"/>
</dbReference>
<name>A0A1C3WGP8_9HYPH</name>
<sequence>MTLYQKSLDNLLVVTQSSSSPGTGWSAVSNLQTAINNARSSAKPLQLLPGVYLTSQILVDTASGGGNRLELFAEQGTVTVRLSAAAPYLLNVNNVPDVVVRGINFDGSNQTINGSGIAGLIRFDGSSTTDFIFSECNVSNSMATGVVAVNNARGRIADNRISNCGIGIFAIDSQVFIENNGLSTLNDNGICVWTSTVGGNGSVVSGNTVNWVDNASGGTGQYGNGILVYRAGNVKISENNVFNTKFSAIRLNAANNGHVVNNYCWNMREVAIFIEAPGAGENLSGGIISGNNIDTAGLGISVANSGLYGDGIADRCVVSNNNIINITNNAIPYPDGSTSLTTGRGITVETNTIVTNNVISLTAGAAIGLGVNDAAKDIMATGNLINNCPMGIAYSTNNSASSILVSSNIVRGYRDISNVSDPNYPISGAIVSYSFDGSSFQRDKNGGSPNTDYGNATQTSSGPLTVGMNRANP</sequence>